<dbReference type="AlphaFoldDB" id="A0A7E4UST9"/>
<proteinExistence type="predicted"/>
<name>A0A7E4UST9_PANRE</name>
<keyword evidence="2" id="KW-1185">Reference proteome</keyword>
<feature type="compositionally biased region" description="Polar residues" evidence="1">
    <location>
        <begin position="1"/>
        <end position="33"/>
    </location>
</feature>
<organism evidence="2 3">
    <name type="scientific">Panagrellus redivivus</name>
    <name type="common">Microworm</name>
    <dbReference type="NCBI Taxonomy" id="6233"/>
    <lineage>
        <taxon>Eukaryota</taxon>
        <taxon>Metazoa</taxon>
        <taxon>Ecdysozoa</taxon>
        <taxon>Nematoda</taxon>
        <taxon>Chromadorea</taxon>
        <taxon>Rhabditida</taxon>
        <taxon>Tylenchina</taxon>
        <taxon>Panagrolaimomorpha</taxon>
        <taxon>Panagrolaimoidea</taxon>
        <taxon>Panagrolaimidae</taxon>
        <taxon>Panagrellus</taxon>
    </lineage>
</organism>
<reference evidence="3" key="2">
    <citation type="submission" date="2020-10" db="UniProtKB">
        <authorList>
            <consortium name="WormBaseParasite"/>
        </authorList>
    </citation>
    <scope>IDENTIFICATION</scope>
</reference>
<reference evidence="2" key="1">
    <citation type="journal article" date="2013" name="Genetics">
        <title>The draft genome and transcriptome of Panagrellus redivivus are shaped by the harsh demands of a free-living lifestyle.</title>
        <authorList>
            <person name="Srinivasan J."/>
            <person name="Dillman A.R."/>
            <person name="Macchietto M.G."/>
            <person name="Heikkinen L."/>
            <person name="Lakso M."/>
            <person name="Fracchia K.M."/>
            <person name="Antoshechkin I."/>
            <person name="Mortazavi A."/>
            <person name="Wong G."/>
            <person name="Sternberg P.W."/>
        </authorList>
    </citation>
    <scope>NUCLEOTIDE SEQUENCE [LARGE SCALE GENOMIC DNA]</scope>
    <source>
        <strain evidence="2">MT8872</strain>
    </source>
</reference>
<feature type="compositionally biased region" description="Low complexity" evidence="1">
    <location>
        <begin position="54"/>
        <end position="65"/>
    </location>
</feature>
<dbReference type="Proteomes" id="UP000492821">
    <property type="component" value="Unassembled WGS sequence"/>
</dbReference>
<dbReference type="WBParaSite" id="Pan_g12420.t1">
    <property type="protein sequence ID" value="Pan_g12420.t1"/>
    <property type="gene ID" value="Pan_g12420"/>
</dbReference>
<sequence>MSSQKNASASTPASSKQRANTSTPSRRSPVINTSPASSKAPSNSSRRKPKQTGSRSSPSNSQSQPEVLSFQPALQSCYDMPTPKSRRSQPRNCSNGNLNDSMKPSVAITRPAYSNRSSPKPFANRISKAFASAKYLELPTTAIPAPPAHWLAASEVADELEGLFIAEPPSPTTAAAVALATENGFDGRIRISPLQLIAAVSAA</sequence>
<protein>
    <submittedName>
        <fullName evidence="3">Uncharacterized protein</fullName>
    </submittedName>
</protein>
<accession>A0A7E4UST9</accession>
<evidence type="ECO:0000256" key="1">
    <source>
        <dbReference type="SAM" id="MobiDB-lite"/>
    </source>
</evidence>
<feature type="compositionally biased region" description="Polar residues" evidence="1">
    <location>
        <begin position="90"/>
        <end position="102"/>
    </location>
</feature>
<feature type="compositionally biased region" description="Low complexity" evidence="1">
    <location>
        <begin position="34"/>
        <end position="44"/>
    </location>
</feature>
<evidence type="ECO:0000313" key="2">
    <source>
        <dbReference type="Proteomes" id="UP000492821"/>
    </source>
</evidence>
<feature type="region of interest" description="Disordered" evidence="1">
    <location>
        <begin position="1"/>
        <end position="105"/>
    </location>
</feature>
<evidence type="ECO:0000313" key="3">
    <source>
        <dbReference type="WBParaSite" id="Pan_g12420.t1"/>
    </source>
</evidence>